<dbReference type="PANTHER" id="PTHR26379">
    <property type="entry name" value="BTB/POZ AND MATH DOMAIN-CONTAINING PROTEIN 1"/>
    <property type="match status" value="1"/>
</dbReference>
<dbReference type="EMBL" id="CM003536">
    <property type="protein sequence ID" value="RCV42825.1"/>
    <property type="molecule type" value="Genomic_DNA"/>
</dbReference>
<dbReference type="Gene3D" id="3.30.710.10">
    <property type="entry name" value="Potassium Channel Kv1.1, Chain A"/>
    <property type="match status" value="1"/>
</dbReference>
<feature type="region of interest" description="Disordered" evidence="3">
    <location>
        <begin position="32"/>
        <end position="92"/>
    </location>
</feature>
<dbReference type="SMART" id="SM00225">
    <property type="entry name" value="BTB"/>
    <property type="match status" value="1"/>
</dbReference>
<reference evidence="5" key="1">
    <citation type="journal article" date="2012" name="Nat. Biotechnol.">
        <title>Reference genome sequence of the model plant Setaria.</title>
        <authorList>
            <person name="Bennetzen J.L."/>
            <person name="Schmutz J."/>
            <person name="Wang H."/>
            <person name="Percifield R."/>
            <person name="Hawkins J."/>
            <person name="Pontaroli A.C."/>
            <person name="Estep M."/>
            <person name="Feng L."/>
            <person name="Vaughn J.N."/>
            <person name="Grimwood J."/>
            <person name="Jenkins J."/>
            <person name="Barry K."/>
            <person name="Lindquist E."/>
            <person name="Hellsten U."/>
            <person name="Deshpande S."/>
            <person name="Wang X."/>
            <person name="Wu X."/>
            <person name="Mitros T."/>
            <person name="Triplett J."/>
            <person name="Yang X."/>
            <person name="Ye C.Y."/>
            <person name="Mauro-Herrera M."/>
            <person name="Wang L."/>
            <person name="Li P."/>
            <person name="Sharma M."/>
            <person name="Sharma R."/>
            <person name="Ronald P.C."/>
            <person name="Panaud O."/>
            <person name="Kellogg E.A."/>
            <person name="Brutnell T.P."/>
            <person name="Doust A.N."/>
            <person name="Tuskan G.A."/>
            <person name="Rokhsar D."/>
            <person name="Devos K.M."/>
        </authorList>
    </citation>
    <scope>NUCLEOTIDE SEQUENCE [LARGE SCALE GENOMIC DNA]</scope>
    <source>
        <strain evidence="5">Yugu1</strain>
    </source>
</reference>
<comment type="pathway">
    <text evidence="1">Protein modification; protein ubiquitination.</text>
</comment>
<name>A0A368SK65_SETIT</name>
<evidence type="ECO:0000256" key="3">
    <source>
        <dbReference type="SAM" id="MobiDB-lite"/>
    </source>
</evidence>
<evidence type="ECO:0000259" key="4">
    <source>
        <dbReference type="SMART" id="SM00225"/>
    </source>
</evidence>
<organism evidence="5">
    <name type="scientific">Setaria italica</name>
    <name type="common">Foxtail millet</name>
    <name type="synonym">Panicum italicum</name>
    <dbReference type="NCBI Taxonomy" id="4555"/>
    <lineage>
        <taxon>Eukaryota</taxon>
        <taxon>Viridiplantae</taxon>
        <taxon>Streptophyta</taxon>
        <taxon>Embryophyta</taxon>
        <taxon>Tracheophyta</taxon>
        <taxon>Spermatophyta</taxon>
        <taxon>Magnoliopsida</taxon>
        <taxon>Liliopsida</taxon>
        <taxon>Poales</taxon>
        <taxon>Poaceae</taxon>
        <taxon>PACMAD clade</taxon>
        <taxon>Panicoideae</taxon>
        <taxon>Panicodae</taxon>
        <taxon>Paniceae</taxon>
        <taxon>Cenchrinae</taxon>
        <taxon>Setaria</taxon>
    </lineage>
</organism>
<feature type="compositionally biased region" description="Pro residues" evidence="3">
    <location>
        <begin position="49"/>
        <end position="58"/>
    </location>
</feature>
<dbReference type="PANTHER" id="PTHR26379:SF422">
    <property type="entry name" value="BTB DOMAIN-CONTAINING PROTEIN"/>
    <property type="match status" value="1"/>
</dbReference>
<gene>
    <name evidence="5" type="ORF">SETIT_9G246800v2</name>
</gene>
<dbReference type="InterPro" id="IPR056423">
    <property type="entry name" value="BACK_BPM_SPOP"/>
</dbReference>
<dbReference type="InterPro" id="IPR045005">
    <property type="entry name" value="BPM1-6"/>
</dbReference>
<dbReference type="InterPro" id="IPR000210">
    <property type="entry name" value="BTB/POZ_dom"/>
</dbReference>
<reference evidence="5" key="2">
    <citation type="submission" date="2015-07" db="EMBL/GenBank/DDBJ databases">
        <authorList>
            <person name="Noorani M."/>
        </authorList>
    </citation>
    <scope>NUCLEOTIDE SEQUENCE</scope>
    <source>
        <strain evidence="5">Yugu1</strain>
    </source>
</reference>
<dbReference type="Pfam" id="PF24570">
    <property type="entry name" value="BACK_BPM_SPOP"/>
    <property type="match status" value="1"/>
</dbReference>
<accession>A0A368SK65</accession>
<dbReference type="InterPro" id="IPR011333">
    <property type="entry name" value="SKP1/BTB/POZ_sf"/>
</dbReference>
<dbReference type="Gene3D" id="6.10.250.3030">
    <property type="match status" value="1"/>
</dbReference>
<evidence type="ECO:0000256" key="1">
    <source>
        <dbReference type="ARBA" id="ARBA00004906"/>
    </source>
</evidence>
<dbReference type="SUPFAM" id="SSF54695">
    <property type="entry name" value="POZ domain"/>
    <property type="match status" value="1"/>
</dbReference>
<feature type="domain" description="BTB" evidence="4">
    <location>
        <begin position="118"/>
        <end position="220"/>
    </location>
</feature>
<sequence length="263" mass="28849">MGLDLTRPAAAGIKLGRWRRSSPLALVLMQLRSPPSPAPGWSRTASNRPPFPRSPPASLPRLAPAGLPPPPPARPPPPSAALPPLLAPSPRTNLRTGERVAAFLELPLPPSNMHQHLGDLIKATDQNGAYVTFQAELFGAMRESNAAGDHCIRIDDTLAQVFRNLLHFVYTDTDSLPPETPEMQEGQQGALMTQHLLEAADRYDLQRLKLLCARKLCGYMDVSTVATTLVLAQQHQCRELKEACIEFLRSPRVKELMCKLAAR</sequence>
<dbReference type="AlphaFoldDB" id="A0A368SK65"/>
<dbReference type="OrthoDB" id="6359816at2759"/>
<protein>
    <recommendedName>
        <fullName evidence="4">BTB domain-containing protein</fullName>
    </recommendedName>
</protein>
<dbReference type="Pfam" id="PF00651">
    <property type="entry name" value="BTB"/>
    <property type="match status" value="1"/>
</dbReference>
<comment type="similarity">
    <text evidence="2">Belongs to the Tdpoz family.</text>
</comment>
<dbReference type="GO" id="GO:0016567">
    <property type="term" value="P:protein ubiquitination"/>
    <property type="evidence" value="ECO:0007669"/>
    <property type="project" value="InterPro"/>
</dbReference>
<evidence type="ECO:0000313" key="5">
    <source>
        <dbReference type="EMBL" id="RCV42825.1"/>
    </source>
</evidence>
<evidence type="ECO:0000256" key="2">
    <source>
        <dbReference type="ARBA" id="ARBA00010846"/>
    </source>
</evidence>
<proteinExistence type="inferred from homology"/>
<feature type="compositionally biased region" description="Pro residues" evidence="3">
    <location>
        <begin position="66"/>
        <end position="87"/>
    </location>
</feature>